<name>A0ABT7IHE5_9GAMM</name>
<feature type="signal peptide" evidence="1">
    <location>
        <begin position="1"/>
        <end position="22"/>
    </location>
</feature>
<reference evidence="2 3" key="1">
    <citation type="submission" date="2023-06" db="EMBL/GenBank/DDBJ databases">
        <title>Marinobacter azerbaijanicus a moderately halophilic, isolated from Urmia Lake in Azerbaijan region of Iran.</title>
        <authorList>
            <person name="Sanchez-Porro C."/>
            <person name="Aghdam E.M."/>
            <person name="Saheb S.M."/>
            <person name="Tarhriz V."/>
            <person name="Kazemi E."/>
            <person name="Ammozegar M.A."/>
            <person name="Ventosa A."/>
            <person name="Hejazi M.S."/>
        </authorList>
    </citation>
    <scope>NUCLEOTIDE SEQUENCE [LARGE SCALE GENOMIC DNA]</scope>
    <source>
        <strain evidence="2 3">TBZ242</strain>
    </source>
</reference>
<sequence length="374" mass="41685">MMTIKRILAFTLLLAFASITSANCLPEDATPADVRSVLECQLGEPTANTAPARTDQLAFWRQQATSFEELAGTYESSGQRSLQVLSNNLKTRAELAAADMSKFEQTGDVCNVAAYKDNTWFWGAGLRLNRVNSRTDLQAPTMAGCAGTPEIPAMSLVDQVQESCESAESCNQGLAAVEPLTMALRSTRAVARLNSESALTTLQQQITEKDEAWDRYLFESKPLWPWELAFTDWWHDRYDDTYAQGFRRPPPKQIILMHPSIGAEWIDNATDGDRFAPTIYVEIVGVNYWDDTNRWFRDSWLSSLSGASLAVTVTDRPGINTVGAGPLLTFDNTFEVGINYYGEGEFGVMVGINLMKLWKGDYEKRVNRLKNAGR</sequence>
<proteinExistence type="predicted"/>
<dbReference type="RefSeq" id="WP_285393533.1">
    <property type="nucleotide sequence ID" value="NZ_JASSVS010000015.1"/>
</dbReference>
<accession>A0ABT7IHE5</accession>
<dbReference type="Proteomes" id="UP001227964">
    <property type="component" value="Unassembled WGS sequence"/>
</dbReference>
<evidence type="ECO:0000256" key="1">
    <source>
        <dbReference type="SAM" id="SignalP"/>
    </source>
</evidence>
<evidence type="ECO:0000313" key="3">
    <source>
        <dbReference type="Proteomes" id="UP001227964"/>
    </source>
</evidence>
<keyword evidence="1" id="KW-0732">Signal</keyword>
<evidence type="ECO:0008006" key="4">
    <source>
        <dbReference type="Google" id="ProtNLM"/>
    </source>
</evidence>
<comment type="caution">
    <text evidence="2">The sequence shown here is derived from an EMBL/GenBank/DDBJ whole genome shotgun (WGS) entry which is preliminary data.</text>
</comment>
<gene>
    <name evidence="2" type="ORF">QPM17_20855</name>
</gene>
<evidence type="ECO:0000313" key="2">
    <source>
        <dbReference type="EMBL" id="MDL0433598.1"/>
    </source>
</evidence>
<feature type="chain" id="PRO_5046941848" description="Lysozyme inhibitor LprI N-terminal domain-containing protein" evidence="1">
    <location>
        <begin position="23"/>
        <end position="374"/>
    </location>
</feature>
<organism evidence="2 3">
    <name type="scientific">Marinobacter azerbaijanicus</name>
    <dbReference type="NCBI Taxonomy" id="3050455"/>
    <lineage>
        <taxon>Bacteria</taxon>
        <taxon>Pseudomonadati</taxon>
        <taxon>Pseudomonadota</taxon>
        <taxon>Gammaproteobacteria</taxon>
        <taxon>Pseudomonadales</taxon>
        <taxon>Marinobacteraceae</taxon>
        <taxon>Marinobacter</taxon>
    </lineage>
</organism>
<protein>
    <recommendedName>
        <fullName evidence="4">Lysozyme inhibitor LprI N-terminal domain-containing protein</fullName>
    </recommendedName>
</protein>
<dbReference type="EMBL" id="JASSVS010000015">
    <property type="protein sequence ID" value="MDL0433598.1"/>
    <property type="molecule type" value="Genomic_DNA"/>
</dbReference>
<keyword evidence="3" id="KW-1185">Reference proteome</keyword>